<evidence type="ECO:0000259" key="8">
    <source>
        <dbReference type="Pfam" id="PF08168"/>
    </source>
</evidence>
<dbReference type="PANTHER" id="PTHR15633">
    <property type="entry name" value="NUCLEOLAR PROTEIN 11"/>
    <property type="match status" value="1"/>
</dbReference>
<evidence type="ECO:0000256" key="2">
    <source>
        <dbReference type="ARBA" id="ARBA00022552"/>
    </source>
</evidence>
<evidence type="ECO:0000313" key="10">
    <source>
        <dbReference type="Proteomes" id="UP000515126"/>
    </source>
</evidence>
<evidence type="ECO:0000256" key="5">
    <source>
        <dbReference type="ARBA" id="ARBA00023163"/>
    </source>
</evidence>
<dbReference type="GO" id="GO:0003723">
    <property type="term" value="F:RNA binding"/>
    <property type="evidence" value="ECO:0007669"/>
    <property type="project" value="TreeGrafter"/>
</dbReference>
<dbReference type="Proteomes" id="UP000515126">
    <property type="component" value="Chromosome 11"/>
</dbReference>
<reference evidence="11" key="1">
    <citation type="submission" date="2025-08" db="UniProtKB">
        <authorList>
            <consortium name="RefSeq"/>
        </authorList>
    </citation>
    <scope>IDENTIFICATION</scope>
</reference>
<keyword evidence="2" id="KW-0698">rRNA processing</keyword>
<name>A0A6P5QTY0_MUSCR</name>
<keyword evidence="5" id="KW-0804">Transcription</keyword>
<keyword evidence="10" id="KW-1185">Reference proteome</keyword>
<evidence type="ECO:0000256" key="3">
    <source>
        <dbReference type="ARBA" id="ARBA00023015"/>
    </source>
</evidence>
<organism evidence="10 11">
    <name type="scientific">Mus caroli</name>
    <name type="common">Ryukyu mouse</name>
    <name type="synonym">Ricefield mouse</name>
    <dbReference type="NCBI Taxonomy" id="10089"/>
    <lineage>
        <taxon>Eukaryota</taxon>
        <taxon>Metazoa</taxon>
        <taxon>Chordata</taxon>
        <taxon>Craniata</taxon>
        <taxon>Vertebrata</taxon>
        <taxon>Euteleostomi</taxon>
        <taxon>Mammalia</taxon>
        <taxon>Eutheria</taxon>
        <taxon>Euarchontoglires</taxon>
        <taxon>Glires</taxon>
        <taxon>Rodentia</taxon>
        <taxon>Myomorpha</taxon>
        <taxon>Muroidea</taxon>
        <taxon>Muridae</taxon>
        <taxon>Murinae</taxon>
        <taxon>Mus</taxon>
        <taxon>Mus</taxon>
    </lineage>
</organism>
<evidence type="ECO:0000256" key="1">
    <source>
        <dbReference type="ARBA" id="ARBA00004604"/>
    </source>
</evidence>
<keyword evidence="3" id="KW-0805">Transcription regulation</keyword>
<evidence type="ECO:0000313" key="11">
    <source>
        <dbReference type="RefSeq" id="XP_021032283.1"/>
    </source>
</evidence>
<dbReference type="Pfam" id="PF20998">
    <property type="entry name" value="Nol11_C"/>
    <property type="match status" value="1"/>
</dbReference>
<dbReference type="InterPro" id="IPR048897">
    <property type="entry name" value="Nol11_C"/>
</dbReference>
<feature type="domain" description="Nucleolar protein 11 N-terminal" evidence="8">
    <location>
        <begin position="1"/>
        <end position="332"/>
    </location>
</feature>
<gene>
    <name evidence="11" type="primary">Nol11</name>
</gene>
<evidence type="ECO:0000256" key="4">
    <source>
        <dbReference type="ARBA" id="ARBA00023159"/>
    </source>
</evidence>
<dbReference type="GO" id="GO:1901838">
    <property type="term" value="P:positive regulation of transcription of nucleolar large rRNA by RNA polymerase I"/>
    <property type="evidence" value="ECO:0007669"/>
    <property type="project" value="Ensembl"/>
</dbReference>
<protein>
    <submittedName>
        <fullName evidence="11">Nucleolar protein 11</fullName>
    </submittedName>
</protein>
<dbReference type="InterPro" id="IPR042859">
    <property type="entry name" value="NOL11"/>
</dbReference>
<dbReference type="CTD" id="25926"/>
<proteinExistence type="predicted"/>
<dbReference type="PANTHER" id="PTHR15633:SF2">
    <property type="entry name" value="NUCLEOLAR PROTEIN 11"/>
    <property type="match status" value="1"/>
</dbReference>
<evidence type="ECO:0000259" key="9">
    <source>
        <dbReference type="Pfam" id="PF20998"/>
    </source>
</evidence>
<dbReference type="AlphaFoldDB" id="A0A6P5QTY0"/>
<dbReference type="RefSeq" id="XP_021032283.1">
    <property type="nucleotide sequence ID" value="XM_021176624.1"/>
</dbReference>
<keyword evidence="6" id="KW-0539">Nucleus</keyword>
<dbReference type="GO" id="GO:0030490">
    <property type="term" value="P:maturation of SSU-rRNA"/>
    <property type="evidence" value="ECO:0007669"/>
    <property type="project" value="Ensembl"/>
</dbReference>
<dbReference type="KEGG" id="mcal:110304927"/>
<keyword evidence="4" id="KW-0010">Activator</keyword>
<accession>A0A6P5QTY0</accession>
<feature type="compositionally biased region" description="Basic and acidic residues" evidence="7">
    <location>
        <begin position="566"/>
        <end position="575"/>
    </location>
</feature>
<evidence type="ECO:0000256" key="7">
    <source>
        <dbReference type="SAM" id="MobiDB-lite"/>
    </source>
</evidence>
<dbReference type="Pfam" id="PF08168">
    <property type="entry name" value="NOL11_N"/>
    <property type="match status" value="1"/>
</dbReference>
<dbReference type="InterPro" id="IPR012584">
    <property type="entry name" value="NOL11_N"/>
</dbReference>
<feature type="region of interest" description="Disordered" evidence="7">
    <location>
        <begin position="549"/>
        <end position="579"/>
    </location>
</feature>
<feature type="domain" description="Nucleolar protein 11 C-terminal" evidence="9">
    <location>
        <begin position="398"/>
        <end position="723"/>
    </location>
</feature>
<dbReference type="GO" id="GO:0034455">
    <property type="term" value="C:t-UTP complex"/>
    <property type="evidence" value="ECO:0007669"/>
    <property type="project" value="Ensembl"/>
</dbReference>
<comment type="subcellular location">
    <subcellularLocation>
        <location evidence="1">Nucleus</location>
        <location evidence="1">Nucleolus</location>
    </subcellularLocation>
</comment>
<sequence>MAALEEEFTLSTGVLGAGPEGFLGVEQTDKADQFLVTDSGRTVVLYKVSDQKPLGSWSVKQGQSITCPAVCNFQTGEYIMVHDHKVLRIWNNDDINLDKVFKATLSAEVHRIHSVQRTEPLVLFRGGAARGLEALLVEPQQNIEAVIPDEEVITWSEVFMLFKQPVLIFITENHGNYYAYVRLCKSHNLSKYTLFLGQEEKSVKPNFTARVDGKFISLVSLSSDGCIYETLIPIYSSDTEQNQRLVRALMLKSVVSGGVRNGVALTILDQDHIAVLGPPLSASKECLSIWNIKFQTLQTSKELPQGTSGQLWYHGEVLFMLHGKSLTVIPYKCEASSLAGALGKLKHTEESGPHSVPHFVNWETCSGYELGSSGAEQSRTLRRKKVETNLQPEVPGFKQLLSIIKKDSEKHIEVELRKFLAKSTPAFHTIIGDIVAGLVGRCKAEPSFYPRNCLTQLILTRVLSYSLCPDLMEIALEHTDVQMLQLCLQQFPDIPESTTCACLKLFLSVGDDCLRDSNINMESVFDYGDSTQGEKKEMEEQIEIVQNGFGPEDGNCSEDSQQLNKKPVDTAHEPDSFPVTSCPVPPKRAALLNAVLHSAYSEPFLLPHLKDIPAKHVTLFLQYLYFLYLKCTGNATMTLPGVNPPTVSQIMDWICLLLDANFTVLLMIPEAKNLLLNLYNFVKSQISIYSELNKIAVSFRELQRLNQEKSSRGLYSIEVLELF</sequence>
<dbReference type="GeneID" id="110304927"/>
<evidence type="ECO:0000256" key="6">
    <source>
        <dbReference type="ARBA" id="ARBA00023242"/>
    </source>
</evidence>